<evidence type="ECO:0000313" key="4">
    <source>
        <dbReference type="Proteomes" id="UP000198802"/>
    </source>
</evidence>
<sequence length="404" mass="45235">MTRRRAVGWTTLADVRTHLRRRWDDGQLLAAWAAGQPFHPVDVTLRGPVGRDLTDRFDEVRAWRQEWLAVVDRSADLQLVMKSVGRRSIGANELPARLVVDGGWEALWRLLQVTAEVRRFTQLRDSVPTGAHAAMLVNWMNAHPLRVLAHQPDAEWTRVLATVRWLVSERGHSRYLRQVPVPGVDTKFIETHRAVLADLLDVVLPADTIDQTVPKAQFARRYGFRIPPLYVRFRTLGATPPRLPGVPEMTVRLDSLEAAAADVGTVFVLENEITYLAFPAVPDAIAVFGGGYGFTAFAALPWLSARRVYYWGDLDTHGFAILDRLRATAPTVESFLMDRATLLAHPEQWVREPTQARGPLSHLTPAEAALHDDLVAGTYGAAIRLEQERVGFPHLEASLTRLLS</sequence>
<gene>
    <name evidence="3" type="ORF">Ga0074812_12516</name>
</gene>
<proteinExistence type="predicted"/>
<dbReference type="RefSeq" id="WP_054571109.1">
    <property type="nucleotide sequence ID" value="NZ_FAOZ01000025.1"/>
</dbReference>
<dbReference type="Pfam" id="PF09983">
    <property type="entry name" value="JetD_C"/>
    <property type="match status" value="1"/>
</dbReference>
<evidence type="ECO:0008006" key="5">
    <source>
        <dbReference type="Google" id="ProtNLM"/>
    </source>
</evidence>
<dbReference type="Proteomes" id="UP000198802">
    <property type="component" value="Unassembled WGS sequence"/>
</dbReference>
<evidence type="ECO:0000313" key="3">
    <source>
        <dbReference type="EMBL" id="CUU59127.1"/>
    </source>
</evidence>
<name>A0A0S4QU15_9ACTN</name>
<dbReference type="InterPro" id="IPR024534">
    <property type="entry name" value="JetD_C"/>
</dbReference>
<dbReference type="InterPro" id="IPR014544">
    <property type="entry name" value="UCP028408"/>
</dbReference>
<dbReference type="InterPro" id="IPR024537">
    <property type="entry name" value="DUF3322"/>
</dbReference>
<evidence type="ECO:0000259" key="2">
    <source>
        <dbReference type="Pfam" id="PF11795"/>
    </source>
</evidence>
<dbReference type="AlphaFoldDB" id="A0A0S4QU15"/>
<dbReference type="EMBL" id="FAOZ01000025">
    <property type="protein sequence ID" value="CUU59127.1"/>
    <property type="molecule type" value="Genomic_DNA"/>
</dbReference>
<reference evidence="4" key="1">
    <citation type="submission" date="2015-11" db="EMBL/GenBank/DDBJ databases">
        <authorList>
            <person name="Varghese N."/>
        </authorList>
    </citation>
    <scope>NUCLEOTIDE SEQUENCE [LARGE SCALE GENOMIC DNA]</scope>
    <source>
        <strain evidence="4">DSM 45899</strain>
    </source>
</reference>
<feature type="domain" description="Wadjet protein JetD C-terminal" evidence="1">
    <location>
        <begin position="223"/>
        <end position="397"/>
    </location>
</feature>
<feature type="domain" description="DUF3322" evidence="2">
    <location>
        <begin position="13"/>
        <end position="201"/>
    </location>
</feature>
<dbReference type="PIRSF" id="PIRSF028408">
    <property type="entry name" value="UCP028408"/>
    <property type="match status" value="1"/>
</dbReference>
<evidence type="ECO:0000259" key="1">
    <source>
        <dbReference type="Pfam" id="PF09983"/>
    </source>
</evidence>
<organism evidence="3 4">
    <name type="scientific">Parafrankia irregularis</name>
    <dbReference type="NCBI Taxonomy" id="795642"/>
    <lineage>
        <taxon>Bacteria</taxon>
        <taxon>Bacillati</taxon>
        <taxon>Actinomycetota</taxon>
        <taxon>Actinomycetes</taxon>
        <taxon>Frankiales</taxon>
        <taxon>Frankiaceae</taxon>
        <taxon>Parafrankia</taxon>
    </lineage>
</organism>
<protein>
    <recommendedName>
        <fullName evidence="5">Wadjet protein JetD C-terminal domain-containing protein</fullName>
    </recommendedName>
</protein>
<keyword evidence="4" id="KW-1185">Reference proteome</keyword>
<dbReference type="Pfam" id="PF11795">
    <property type="entry name" value="DUF3322"/>
    <property type="match status" value="1"/>
</dbReference>
<accession>A0A0S4QU15</accession>